<feature type="compositionally biased region" description="Polar residues" evidence="2">
    <location>
        <begin position="275"/>
        <end position="289"/>
    </location>
</feature>
<comment type="caution">
    <text evidence="5">The sequence shown here is derived from an EMBL/GenBank/DDBJ whole genome shotgun (WGS) entry which is preliminary data.</text>
</comment>
<keyword evidence="3" id="KW-0812">Transmembrane</keyword>
<dbReference type="CDD" id="cd06257">
    <property type="entry name" value="DnaJ"/>
    <property type="match status" value="1"/>
</dbReference>
<feature type="compositionally biased region" description="Polar residues" evidence="2">
    <location>
        <begin position="45"/>
        <end position="61"/>
    </location>
</feature>
<sequence>MHSSTRRLSVQICHLQSLSTSSSWLSSSSSSWLSTSQCCSRPASLRSTRTNGDAKTKTNTTGCLSSRTYATVTGDEHGASSSSSSASSSAPPKNPYPYPRHAKPTPYQIFHLPVSATQAEIKARYYELVKAHHPDSHHASRIASDIAHTRFRNIQAAYDFLRGRTLSPHPNARPTPAGGTRGFDPYVHEMARRRRAYYASHSRGYDDAEEDGDGKGGGRGWRSDPNERTMWHEDGWRERLIFGLGMMASIIPLVLAGLFPNMPVTIASTFMPTTFSASPTPPLSSVQDRATTATTNATTKPPSSNTNSFPLPFVIDLDKGHREAVSALVEARNERETLGAERREGVRQRVREIKSANGDVELTRGVQGDLDARAEDVTDHTQTVQAGSCDEQRSSSSTSCSDSVSP</sequence>
<feature type="compositionally biased region" description="Basic and acidic residues" evidence="2">
    <location>
        <begin position="213"/>
        <end position="228"/>
    </location>
</feature>
<feature type="region of interest" description="Disordered" evidence="2">
    <location>
        <begin position="74"/>
        <end position="102"/>
    </location>
</feature>
<dbReference type="PANTHER" id="PTHR44145:SF3">
    <property type="entry name" value="DNAJ HOMOLOG SUBFAMILY A MEMBER 3, MITOCHONDRIAL"/>
    <property type="match status" value="1"/>
</dbReference>
<feature type="transmembrane region" description="Helical" evidence="3">
    <location>
        <begin position="240"/>
        <end position="259"/>
    </location>
</feature>
<dbReference type="Gene3D" id="1.10.287.110">
    <property type="entry name" value="DnaJ domain"/>
    <property type="match status" value="1"/>
</dbReference>
<feature type="compositionally biased region" description="Low complexity" evidence="2">
    <location>
        <begin position="394"/>
        <end position="406"/>
    </location>
</feature>
<dbReference type="InterPro" id="IPR051938">
    <property type="entry name" value="Apopto_cytoskel_mod"/>
</dbReference>
<evidence type="ECO:0000313" key="5">
    <source>
        <dbReference type="EMBL" id="KAG5166168.1"/>
    </source>
</evidence>
<dbReference type="EMBL" id="JAFIQS010000008">
    <property type="protein sequence ID" value="KAG5166168.1"/>
    <property type="molecule type" value="Genomic_DNA"/>
</dbReference>
<protein>
    <recommendedName>
        <fullName evidence="4">J domain-containing protein</fullName>
    </recommendedName>
</protein>
<feature type="domain" description="J" evidence="4">
    <location>
        <begin position="105"/>
        <end position="187"/>
    </location>
</feature>
<dbReference type="SUPFAM" id="SSF46565">
    <property type="entry name" value="Chaperone J-domain"/>
    <property type="match status" value="1"/>
</dbReference>
<dbReference type="PROSITE" id="PS50076">
    <property type="entry name" value="DNAJ_2"/>
    <property type="match status" value="1"/>
</dbReference>
<dbReference type="PANTHER" id="PTHR44145">
    <property type="entry name" value="DNAJ HOMOLOG SUBFAMILY A MEMBER 3, MITOCHONDRIAL"/>
    <property type="match status" value="1"/>
</dbReference>
<feature type="region of interest" description="Disordered" evidence="2">
    <location>
        <begin position="42"/>
        <end position="61"/>
    </location>
</feature>
<evidence type="ECO:0000256" key="3">
    <source>
        <dbReference type="SAM" id="Phobius"/>
    </source>
</evidence>
<evidence type="ECO:0000256" key="1">
    <source>
        <dbReference type="ARBA" id="ARBA00023186"/>
    </source>
</evidence>
<feature type="region of interest" description="Disordered" evidence="2">
    <location>
        <begin position="199"/>
        <end position="228"/>
    </location>
</feature>
<name>A0A8H7XUZ9_PSICU</name>
<dbReference type="OrthoDB" id="445556at2759"/>
<keyword evidence="3" id="KW-1133">Transmembrane helix</keyword>
<proteinExistence type="predicted"/>
<evidence type="ECO:0000259" key="4">
    <source>
        <dbReference type="PROSITE" id="PS50076"/>
    </source>
</evidence>
<feature type="compositionally biased region" description="Low complexity" evidence="2">
    <location>
        <begin position="290"/>
        <end position="307"/>
    </location>
</feature>
<gene>
    <name evidence="5" type="ORF">JR316_008246</name>
</gene>
<feature type="region of interest" description="Disordered" evidence="2">
    <location>
        <begin position="275"/>
        <end position="307"/>
    </location>
</feature>
<organism evidence="5">
    <name type="scientific">Psilocybe cubensis</name>
    <name type="common">Psychedelic mushroom</name>
    <name type="synonym">Stropharia cubensis</name>
    <dbReference type="NCBI Taxonomy" id="181762"/>
    <lineage>
        <taxon>Eukaryota</taxon>
        <taxon>Fungi</taxon>
        <taxon>Dikarya</taxon>
        <taxon>Basidiomycota</taxon>
        <taxon>Agaricomycotina</taxon>
        <taxon>Agaricomycetes</taxon>
        <taxon>Agaricomycetidae</taxon>
        <taxon>Agaricales</taxon>
        <taxon>Agaricineae</taxon>
        <taxon>Strophariaceae</taxon>
        <taxon>Psilocybe</taxon>
    </lineage>
</organism>
<evidence type="ECO:0000256" key="2">
    <source>
        <dbReference type="SAM" id="MobiDB-lite"/>
    </source>
</evidence>
<feature type="region of interest" description="Disordered" evidence="2">
    <location>
        <begin position="364"/>
        <end position="406"/>
    </location>
</feature>
<keyword evidence="1" id="KW-0143">Chaperone</keyword>
<dbReference type="Pfam" id="PF00226">
    <property type="entry name" value="DnaJ"/>
    <property type="match status" value="1"/>
</dbReference>
<dbReference type="InterPro" id="IPR001623">
    <property type="entry name" value="DnaJ_domain"/>
</dbReference>
<dbReference type="SMART" id="SM00271">
    <property type="entry name" value="DnaJ"/>
    <property type="match status" value="1"/>
</dbReference>
<dbReference type="AlphaFoldDB" id="A0A8H7XUZ9"/>
<accession>A0A8H7XUZ9</accession>
<feature type="compositionally biased region" description="Low complexity" evidence="2">
    <location>
        <begin position="79"/>
        <end position="90"/>
    </location>
</feature>
<dbReference type="InterPro" id="IPR036869">
    <property type="entry name" value="J_dom_sf"/>
</dbReference>
<keyword evidence="3" id="KW-0472">Membrane</keyword>
<feature type="compositionally biased region" description="Basic and acidic residues" evidence="2">
    <location>
        <begin position="370"/>
        <end position="379"/>
    </location>
</feature>
<reference evidence="5" key="1">
    <citation type="submission" date="2021-02" db="EMBL/GenBank/DDBJ databases">
        <title>Psilocybe cubensis genome.</title>
        <authorList>
            <person name="Mckernan K.J."/>
            <person name="Crawford S."/>
            <person name="Trippe A."/>
            <person name="Kane L.T."/>
            <person name="Mclaughlin S."/>
        </authorList>
    </citation>
    <scope>NUCLEOTIDE SEQUENCE [LARGE SCALE GENOMIC DNA]</scope>
    <source>
        <strain evidence="5">MGC-MH-2018</strain>
    </source>
</reference>